<evidence type="ECO:0008006" key="4">
    <source>
        <dbReference type="Google" id="ProtNLM"/>
    </source>
</evidence>
<dbReference type="AlphaFoldDB" id="A0A1I4G1U8"/>
<evidence type="ECO:0000256" key="1">
    <source>
        <dbReference type="SAM" id="MobiDB-lite"/>
    </source>
</evidence>
<dbReference type="Proteomes" id="UP000198851">
    <property type="component" value="Unassembled WGS sequence"/>
</dbReference>
<proteinExistence type="predicted"/>
<feature type="compositionally biased region" description="Basic residues" evidence="1">
    <location>
        <begin position="14"/>
        <end position="29"/>
    </location>
</feature>
<reference evidence="3" key="1">
    <citation type="submission" date="2016-10" db="EMBL/GenBank/DDBJ databases">
        <authorList>
            <person name="Varghese N."/>
            <person name="Submissions S."/>
        </authorList>
    </citation>
    <scope>NUCLEOTIDE SEQUENCE [LARGE SCALE GENOMIC DNA]</scope>
    <source>
        <strain evidence="3">DSM 28453</strain>
    </source>
</reference>
<evidence type="ECO:0000313" key="2">
    <source>
        <dbReference type="EMBL" id="SFL23187.1"/>
    </source>
</evidence>
<accession>A0A1I4G1U8</accession>
<dbReference type="RefSeq" id="WP_244503641.1">
    <property type="nucleotide sequence ID" value="NZ_FOSZ01000007.1"/>
</dbReference>
<evidence type="ECO:0000313" key="3">
    <source>
        <dbReference type="Proteomes" id="UP000198851"/>
    </source>
</evidence>
<protein>
    <recommendedName>
        <fullName evidence="4">Ribbon-helix-helix protein, copG family</fullName>
    </recommendedName>
</protein>
<name>A0A1I4G1U8_9RHOB</name>
<dbReference type="EMBL" id="FOSZ01000007">
    <property type="protein sequence ID" value="SFL23187.1"/>
    <property type="molecule type" value="Genomic_DNA"/>
</dbReference>
<organism evidence="2 3">
    <name type="scientific">Shimia haliotis</name>
    <dbReference type="NCBI Taxonomy" id="1280847"/>
    <lineage>
        <taxon>Bacteria</taxon>
        <taxon>Pseudomonadati</taxon>
        <taxon>Pseudomonadota</taxon>
        <taxon>Alphaproteobacteria</taxon>
        <taxon>Rhodobacterales</taxon>
        <taxon>Roseobacteraceae</taxon>
    </lineage>
</organism>
<sequence length="75" mass="8802">MSKTDASAADMVKAKSKQKVKDKAKRKSKKDSQLVLRLDKEERDAFVELCKDLDTSAAREIRRFIRDFMREHEED</sequence>
<keyword evidence="3" id="KW-1185">Reference proteome</keyword>
<gene>
    <name evidence="2" type="ORF">SAMN04488036_10772</name>
</gene>
<dbReference type="STRING" id="1280847.SAMN04488036_10772"/>
<feature type="region of interest" description="Disordered" evidence="1">
    <location>
        <begin position="1"/>
        <end position="32"/>
    </location>
</feature>